<evidence type="ECO:0000313" key="3">
    <source>
        <dbReference type="Proteomes" id="UP001295794"/>
    </source>
</evidence>
<dbReference type="InterPro" id="IPR003959">
    <property type="entry name" value="ATPase_AAA_core"/>
</dbReference>
<name>A0AAD2GSA4_9AGAR</name>
<dbReference type="GO" id="GO:0016887">
    <property type="term" value="F:ATP hydrolysis activity"/>
    <property type="evidence" value="ECO:0007669"/>
    <property type="project" value="InterPro"/>
</dbReference>
<dbReference type="Proteomes" id="UP001295794">
    <property type="component" value="Unassembled WGS sequence"/>
</dbReference>
<organism evidence="2 3">
    <name type="scientific">Mycena citricolor</name>
    <dbReference type="NCBI Taxonomy" id="2018698"/>
    <lineage>
        <taxon>Eukaryota</taxon>
        <taxon>Fungi</taxon>
        <taxon>Dikarya</taxon>
        <taxon>Basidiomycota</taxon>
        <taxon>Agaricomycotina</taxon>
        <taxon>Agaricomycetes</taxon>
        <taxon>Agaricomycetidae</taxon>
        <taxon>Agaricales</taxon>
        <taxon>Marasmiineae</taxon>
        <taxon>Mycenaceae</taxon>
        <taxon>Mycena</taxon>
    </lineage>
</organism>
<dbReference type="PANTHER" id="PTHR46411:SF2">
    <property type="entry name" value="AAA+ ATPASE DOMAIN-CONTAINING PROTEIN"/>
    <property type="match status" value="1"/>
</dbReference>
<reference evidence="2" key="1">
    <citation type="submission" date="2023-11" db="EMBL/GenBank/DDBJ databases">
        <authorList>
            <person name="De Vega J J."/>
            <person name="De Vega J J."/>
        </authorList>
    </citation>
    <scope>NUCLEOTIDE SEQUENCE</scope>
</reference>
<dbReference type="SUPFAM" id="SSF52540">
    <property type="entry name" value="P-loop containing nucleoside triphosphate hydrolases"/>
    <property type="match status" value="1"/>
</dbReference>
<protein>
    <recommendedName>
        <fullName evidence="1">AAA+ ATPase domain-containing protein</fullName>
    </recommendedName>
</protein>
<evidence type="ECO:0000313" key="2">
    <source>
        <dbReference type="EMBL" id="CAK5262522.1"/>
    </source>
</evidence>
<dbReference type="EMBL" id="CAVNYO010000020">
    <property type="protein sequence ID" value="CAK5262522.1"/>
    <property type="molecule type" value="Genomic_DNA"/>
</dbReference>
<dbReference type="InterPro" id="IPR003593">
    <property type="entry name" value="AAA+_ATPase"/>
</dbReference>
<dbReference type="Gene3D" id="3.40.50.300">
    <property type="entry name" value="P-loop containing nucleotide triphosphate hydrolases"/>
    <property type="match status" value="1"/>
</dbReference>
<proteinExistence type="predicted"/>
<dbReference type="InterPro" id="IPR027417">
    <property type="entry name" value="P-loop_NTPase"/>
</dbReference>
<dbReference type="InterPro" id="IPR054289">
    <property type="entry name" value="DUF7025"/>
</dbReference>
<gene>
    <name evidence="2" type="ORF">MYCIT1_LOCUS1307</name>
</gene>
<comment type="caution">
    <text evidence="2">The sequence shown here is derived from an EMBL/GenBank/DDBJ whole genome shotgun (WGS) entry which is preliminary data.</text>
</comment>
<dbReference type="PANTHER" id="PTHR46411">
    <property type="entry name" value="FAMILY ATPASE, PUTATIVE-RELATED"/>
    <property type="match status" value="1"/>
</dbReference>
<dbReference type="Pfam" id="PF00004">
    <property type="entry name" value="AAA"/>
    <property type="match status" value="1"/>
</dbReference>
<accession>A0AAD2GSA4</accession>
<dbReference type="Pfam" id="PF22942">
    <property type="entry name" value="DUF7025"/>
    <property type="match status" value="1"/>
</dbReference>
<dbReference type="SMART" id="SM00382">
    <property type="entry name" value="AAA"/>
    <property type="match status" value="1"/>
</dbReference>
<dbReference type="AlphaFoldDB" id="A0AAD2GSA4"/>
<feature type="domain" description="AAA+ ATPase" evidence="1">
    <location>
        <begin position="401"/>
        <end position="528"/>
    </location>
</feature>
<evidence type="ECO:0000259" key="1">
    <source>
        <dbReference type="SMART" id="SM00382"/>
    </source>
</evidence>
<keyword evidence="3" id="KW-1185">Reference proteome</keyword>
<sequence length="611" mass="70007">MTESEDPQPVSHPRIVRYDQYFDLRTFSTTLRKTNKAVKRSSKKSVLIVRRIIDEKGRYSHTEVDIRSPILLQTILDLNVDTEGLSLTRNNPTIKARELFHTRGKLRGRMLEEMKKTEPDQGLITDIETVFQFIDEDYSGILGDLNLLAHNEISYDLLWVIYPPNTLIYRFHSFTEQPQLLLARSIEYRRRRRDDSPYAHIDCDVVNNDGDSFGLARDVIEIDPFRGTRRIRDLPACPVDYLPNKEEMLAHALDRGKRLVDISSAPYREISGPAMKETINQNYETRQFKFSTHGRIMIDPAAFRLFQPNCTYNLEVHRQLEREELSDEQLMICTPVVLGFCFGVKTWGGFAMDRVRDVMWSDEAFRSLVLGAKQKMLIHSLFKSHSAHSATFDDIVRGKGKGLIGLFSGSPGCGKTLTAEAVAEMTRRPLYTVSAGELGTEPKELDAKLTMILEIAQTWDAVLLLDEAEVFLQQRSRGDVTRNALVSIFLRQLEYYQGILILTTNLIEQCDPAFESRIHFSIHYPDLDRASRRQIWHTFISKVTKEPHTRISSEDVDRLAGLKMNGRQIKNVVSSAQCIALDAEAEMGVEHIDAVLEVIDDWHSAKRVDEE</sequence>
<dbReference type="CDD" id="cd19481">
    <property type="entry name" value="RecA-like_protease"/>
    <property type="match status" value="1"/>
</dbReference>
<dbReference type="GO" id="GO:0005524">
    <property type="term" value="F:ATP binding"/>
    <property type="evidence" value="ECO:0007669"/>
    <property type="project" value="InterPro"/>
</dbReference>